<dbReference type="InterPro" id="IPR021952">
    <property type="entry name" value="Flpp3-like"/>
</dbReference>
<dbReference type="PROSITE" id="PS51257">
    <property type="entry name" value="PROKAR_LIPOPROTEIN"/>
    <property type="match status" value="1"/>
</dbReference>
<evidence type="ECO:0000313" key="3">
    <source>
        <dbReference type="Proteomes" id="UP000582837"/>
    </source>
</evidence>
<dbReference type="RefSeq" id="WP_170034053.1">
    <property type="nucleotide sequence ID" value="NZ_JABDTL010000001.1"/>
</dbReference>
<name>A0A841GZZ7_9BACT</name>
<dbReference type="EMBL" id="JACHIA010000007">
    <property type="protein sequence ID" value="MBB6071296.1"/>
    <property type="molecule type" value="Genomic_DNA"/>
</dbReference>
<protein>
    <recommendedName>
        <fullName evidence="4">DUF3568 family protein</fullName>
    </recommendedName>
</protein>
<organism evidence="2 3">
    <name type="scientific">Longimicrobium terrae</name>
    <dbReference type="NCBI Taxonomy" id="1639882"/>
    <lineage>
        <taxon>Bacteria</taxon>
        <taxon>Pseudomonadati</taxon>
        <taxon>Gemmatimonadota</taxon>
        <taxon>Longimicrobiia</taxon>
        <taxon>Longimicrobiales</taxon>
        <taxon>Longimicrobiaceae</taxon>
        <taxon>Longimicrobium</taxon>
    </lineage>
</organism>
<sequence>MTMRMKSLGLRAALMVALAFSTTGCLAAAAAAGAGAAIGYSERGAKSDVGAPVATVVANSRAVLRVMGFTLGSGSEGNNTTVVGTRGDMRVTVDIESEDNGASSEVYVFAREGNLDWDRDLSRDILGRIMARR</sequence>
<accession>A0A841GZZ7</accession>
<feature type="signal peptide" evidence="1">
    <location>
        <begin position="1"/>
        <end position="27"/>
    </location>
</feature>
<dbReference type="Proteomes" id="UP000582837">
    <property type="component" value="Unassembled WGS sequence"/>
</dbReference>
<feature type="chain" id="PRO_5032984767" description="DUF3568 family protein" evidence="1">
    <location>
        <begin position="28"/>
        <end position="133"/>
    </location>
</feature>
<dbReference type="Pfam" id="PF12092">
    <property type="entry name" value="DUF3568"/>
    <property type="match status" value="1"/>
</dbReference>
<dbReference type="AlphaFoldDB" id="A0A841GZZ7"/>
<evidence type="ECO:0000256" key="1">
    <source>
        <dbReference type="SAM" id="SignalP"/>
    </source>
</evidence>
<keyword evidence="1" id="KW-0732">Signal</keyword>
<evidence type="ECO:0008006" key="4">
    <source>
        <dbReference type="Google" id="ProtNLM"/>
    </source>
</evidence>
<comment type="caution">
    <text evidence="2">The sequence shown here is derived from an EMBL/GenBank/DDBJ whole genome shotgun (WGS) entry which is preliminary data.</text>
</comment>
<gene>
    <name evidence="2" type="ORF">HNQ61_002920</name>
</gene>
<evidence type="ECO:0000313" key="2">
    <source>
        <dbReference type="EMBL" id="MBB6071296.1"/>
    </source>
</evidence>
<reference evidence="2 3" key="1">
    <citation type="submission" date="2020-08" db="EMBL/GenBank/DDBJ databases">
        <title>Genomic Encyclopedia of Type Strains, Phase IV (KMG-IV): sequencing the most valuable type-strain genomes for metagenomic binning, comparative biology and taxonomic classification.</title>
        <authorList>
            <person name="Goeker M."/>
        </authorList>
    </citation>
    <scope>NUCLEOTIDE SEQUENCE [LARGE SCALE GENOMIC DNA]</scope>
    <source>
        <strain evidence="2 3">DSM 29007</strain>
    </source>
</reference>
<proteinExistence type="predicted"/>
<keyword evidence="3" id="KW-1185">Reference proteome</keyword>